<dbReference type="AlphaFoldDB" id="A0AAD5U7K2"/>
<organism evidence="1 2">
    <name type="scientific">Clydaea vesicula</name>
    <dbReference type="NCBI Taxonomy" id="447962"/>
    <lineage>
        <taxon>Eukaryota</taxon>
        <taxon>Fungi</taxon>
        <taxon>Fungi incertae sedis</taxon>
        <taxon>Chytridiomycota</taxon>
        <taxon>Chytridiomycota incertae sedis</taxon>
        <taxon>Chytridiomycetes</taxon>
        <taxon>Lobulomycetales</taxon>
        <taxon>Lobulomycetaceae</taxon>
        <taxon>Clydaea</taxon>
    </lineage>
</organism>
<keyword evidence="2" id="KW-1185">Reference proteome</keyword>
<protein>
    <submittedName>
        <fullName evidence="1">Uncharacterized protein</fullName>
    </submittedName>
</protein>
<comment type="caution">
    <text evidence="1">The sequence shown here is derived from an EMBL/GenBank/DDBJ whole genome shotgun (WGS) entry which is preliminary data.</text>
</comment>
<proteinExistence type="predicted"/>
<gene>
    <name evidence="1" type="ORF">HK099_001909</name>
</gene>
<name>A0AAD5U7K2_9FUNG</name>
<accession>A0AAD5U7K2</accession>
<evidence type="ECO:0000313" key="2">
    <source>
        <dbReference type="Proteomes" id="UP001211065"/>
    </source>
</evidence>
<sequence>MDLYNEWLNCDDVSLTFANQKLNTVVKNSTSSIRVSNKTGEDIIIETIRATCVVQNKKCVQFNPKSSWEYVIVKSSVDPDQKFGSYLKAGSTLLCYNFTNSLPLQFDLNEGTFGKISLINDSKSAVSGSITYLQKGNEECFILGVNEKICFERDDFEFLVIKNLYDEKTQRAAIFLRGGAEVLFGGF</sequence>
<dbReference type="EMBL" id="JADGJW010000016">
    <property type="protein sequence ID" value="KAJ3227453.1"/>
    <property type="molecule type" value="Genomic_DNA"/>
</dbReference>
<dbReference type="Proteomes" id="UP001211065">
    <property type="component" value="Unassembled WGS sequence"/>
</dbReference>
<evidence type="ECO:0000313" key="1">
    <source>
        <dbReference type="EMBL" id="KAJ3227453.1"/>
    </source>
</evidence>
<reference evidence="1" key="1">
    <citation type="submission" date="2020-05" db="EMBL/GenBank/DDBJ databases">
        <title>Phylogenomic resolution of chytrid fungi.</title>
        <authorList>
            <person name="Stajich J.E."/>
            <person name="Amses K."/>
            <person name="Simmons R."/>
            <person name="Seto K."/>
            <person name="Myers J."/>
            <person name="Bonds A."/>
            <person name="Quandt C.A."/>
            <person name="Barry K."/>
            <person name="Liu P."/>
            <person name="Grigoriev I."/>
            <person name="Longcore J.E."/>
            <person name="James T.Y."/>
        </authorList>
    </citation>
    <scope>NUCLEOTIDE SEQUENCE</scope>
    <source>
        <strain evidence="1">JEL0476</strain>
    </source>
</reference>